<organism evidence="7 8">
    <name type="scientific">Lasallia pustulata</name>
    <dbReference type="NCBI Taxonomy" id="136370"/>
    <lineage>
        <taxon>Eukaryota</taxon>
        <taxon>Fungi</taxon>
        <taxon>Dikarya</taxon>
        <taxon>Ascomycota</taxon>
        <taxon>Pezizomycotina</taxon>
        <taxon>Lecanoromycetes</taxon>
        <taxon>OSLEUM clade</taxon>
        <taxon>Umbilicariomycetidae</taxon>
        <taxon>Umbilicariales</taxon>
        <taxon>Umbilicariaceae</taxon>
        <taxon>Lasallia</taxon>
    </lineage>
</organism>
<dbReference type="EMBL" id="FWEW01003806">
    <property type="protein sequence ID" value="SLM41205.1"/>
    <property type="molecule type" value="Genomic_DNA"/>
</dbReference>
<dbReference type="InterPro" id="IPR013949">
    <property type="entry name" value="Utp6"/>
</dbReference>
<evidence type="ECO:0000256" key="3">
    <source>
        <dbReference type="ARBA" id="ARBA00022552"/>
    </source>
</evidence>
<dbReference type="Proteomes" id="UP000192927">
    <property type="component" value="Unassembled WGS sequence"/>
</dbReference>
<keyword evidence="8" id="KW-1185">Reference proteome</keyword>
<evidence type="ECO:0000313" key="7">
    <source>
        <dbReference type="EMBL" id="SLM41205.1"/>
    </source>
</evidence>
<keyword evidence="3" id="KW-0698">rRNA processing</keyword>
<keyword evidence="4" id="KW-0677">Repeat</keyword>
<evidence type="ECO:0000256" key="1">
    <source>
        <dbReference type="ARBA" id="ARBA00004604"/>
    </source>
</evidence>
<sequence length="461" mass="52337">MTGASDKARFYLEQSVPELQELERKKIFTKAEITSIAKKRSDFEHKLNARGSQPSDYARYAEYEMNLESLRRKRARRLGVKATEHAGQRRIFFVLDRATKKFHGDLALWMQYIEYARKQKAHKKLNQAFRSVLRLHPTRPELWIYAAKYALEVEGDMMEARSYMQRGLRFCKRSKDLWVEYAKLEMIYIAKIVGRRRILGLDENRTQTPQADMADNPDADIVKLPKITAEDINPDLAQDDSVDQAALQNLNSTPALSGAIPIAVFDAAMKQFPADDLLGERFFDMIVGFEGVPSSKKIAEHIVDTLSASMPTNPLVASCYIWQPVAGVRATSPDFPRGLGVALDRLDSSAQRIYPRFALLRRTIDRLMSFLGVQELDPDIRKVLLVTLKSTLGQLQMELEHKTGENGDEVAEVIEKLRSNGLHHFVESKMAWALRIWGKNTRLLTLQGTGAILAQDGDANK</sequence>
<dbReference type="InterPro" id="IPR055347">
    <property type="entry name" value="UTP6_N"/>
</dbReference>
<accession>A0A1W5DDX7</accession>
<dbReference type="GO" id="GO:0030515">
    <property type="term" value="F:snoRNA binding"/>
    <property type="evidence" value="ECO:0007669"/>
    <property type="project" value="InterPro"/>
</dbReference>
<evidence type="ECO:0000259" key="6">
    <source>
        <dbReference type="Pfam" id="PF08640"/>
    </source>
</evidence>
<evidence type="ECO:0000256" key="4">
    <source>
        <dbReference type="ARBA" id="ARBA00022737"/>
    </source>
</evidence>
<evidence type="ECO:0000313" key="8">
    <source>
        <dbReference type="Proteomes" id="UP000192927"/>
    </source>
</evidence>
<comment type="subcellular location">
    <subcellularLocation>
        <location evidence="1">Nucleus</location>
        <location evidence="1">Nucleolus</location>
    </subcellularLocation>
</comment>
<reference evidence="8" key="1">
    <citation type="submission" date="2017-03" db="EMBL/GenBank/DDBJ databases">
        <authorList>
            <person name="Sharma R."/>
            <person name="Thines M."/>
        </authorList>
    </citation>
    <scope>NUCLEOTIDE SEQUENCE [LARGE SCALE GENOMIC DNA]</scope>
</reference>
<dbReference type="SMART" id="SM00386">
    <property type="entry name" value="HAT"/>
    <property type="match status" value="4"/>
</dbReference>
<dbReference type="PANTHER" id="PTHR23271">
    <property type="entry name" value="HEPATOCELLULAR CARCINOMA-ASSOCIATED ANTIGEN 66"/>
    <property type="match status" value="1"/>
</dbReference>
<dbReference type="GO" id="GO:0000462">
    <property type="term" value="P:maturation of SSU-rRNA from tricistronic rRNA transcript (SSU-rRNA, 5.8S rRNA, LSU-rRNA)"/>
    <property type="evidence" value="ECO:0007669"/>
    <property type="project" value="InterPro"/>
</dbReference>
<protein>
    <submittedName>
        <fullName evidence="7">U3 small nucleolar RNA-associated protein 6</fullName>
    </submittedName>
</protein>
<dbReference type="AlphaFoldDB" id="A0A1W5DDX7"/>
<feature type="domain" description="U3 small nucleolar RNA-associated protein 6 N-terminal" evidence="6">
    <location>
        <begin position="12"/>
        <end position="85"/>
    </location>
</feature>
<dbReference type="Gene3D" id="1.25.40.10">
    <property type="entry name" value="Tetratricopeptide repeat domain"/>
    <property type="match status" value="1"/>
</dbReference>
<dbReference type="InterPro" id="IPR011990">
    <property type="entry name" value="TPR-like_helical_dom_sf"/>
</dbReference>
<evidence type="ECO:0000256" key="5">
    <source>
        <dbReference type="ARBA" id="ARBA00023242"/>
    </source>
</evidence>
<dbReference type="PANTHER" id="PTHR23271:SF1">
    <property type="entry name" value="U3 SMALL NUCLEOLAR RNA-ASSOCIATED PROTEIN 6 HOMOLOG"/>
    <property type="match status" value="1"/>
</dbReference>
<dbReference type="SUPFAM" id="SSF48452">
    <property type="entry name" value="TPR-like"/>
    <property type="match status" value="1"/>
</dbReference>
<dbReference type="GO" id="GO:0032040">
    <property type="term" value="C:small-subunit processome"/>
    <property type="evidence" value="ECO:0007669"/>
    <property type="project" value="TreeGrafter"/>
</dbReference>
<name>A0A1W5DDX7_9LECA</name>
<comment type="similarity">
    <text evidence="2">Belongs to the UTP6 family.</text>
</comment>
<dbReference type="GO" id="GO:0034388">
    <property type="term" value="C:Pwp2p-containing subcomplex of 90S preribosome"/>
    <property type="evidence" value="ECO:0007669"/>
    <property type="project" value="TreeGrafter"/>
</dbReference>
<evidence type="ECO:0000256" key="2">
    <source>
        <dbReference type="ARBA" id="ARBA00010734"/>
    </source>
</evidence>
<dbReference type="InterPro" id="IPR003107">
    <property type="entry name" value="HAT"/>
</dbReference>
<proteinExistence type="inferred from homology"/>
<dbReference type="Pfam" id="PF08640">
    <property type="entry name" value="U3_assoc_6"/>
    <property type="match status" value="1"/>
</dbReference>
<keyword evidence="5" id="KW-0539">Nucleus</keyword>